<dbReference type="RefSeq" id="WP_098736223.1">
    <property type="nucleotide sequence ID" value="NZ_PDKW01000039.1"/>
</dbReference>
<organism evidence="1 2">
    <name type="scientific">Azospirillum palustre</name>
    <dbReference type="NCBI Taxonomy" id="2044885"/>
    <lineage>
        <taxon>Bacteria</taxon>
        <taxon>Pseudomonadati</taxon>
        <taxon>Pseudomonadota</taxon>
        <taxon>Alphaproteobacteria</taxon>
        <taxon>Rhodospirillales</taxon>
        <taxon>Azospirillaceae</taxon>
        <taxon>Azospirillum</taxon>
    </lineage>
</organism>
<evidence type="ECO:0000313" key="2">
    <source>
        <dbReference type="Proteomes" id="UP000225379"/>
    </source>
</evidence>
<dbReference type="OrthoDB" id="8313682at2"/>
<comment type="caution">
    <text evidence="1">The sequence shown here is derived from an EMBL/GenBank/DDBJ whole genome shotgun (WGS) entry which is preliminary data.</text>
</comment>
<dbReference type="EMBL" id="PDKW01000039">
    <property type="protein sequence ID" value="PGH58243.1"/>
    <property type="molecule type" value="Genomic_DNA"/>
</dbReference>
<dbReference type="AlphaFoldDB" id="A0A2B8BL31"/>
<reference evidence="2" key="1">
    <citation type="submission" date="2017-10" db="EMBL/GenBank/DDBJ databases">
        <authorList>
            <person name="Kravchenko I.K."/>
            <person name="Grouzdev D.S."/>
        </authorList>
    </citation>
    <scope>NUCLEOTIDE SEQUENCE [LARGE SCALE GENOMIC DNA]</scope>
    <source>
        <strain evidence="2">B2</strain>
    </source>
</reference>
<proteinExistence type="predicted"/>
<dbReference type="Proteomes" id="UP000225379">
    <property type="component" value="Unassembled WGS sequence"/>
</dbReference>
<evidence type="ECO:0000313" key="1">
    <source>
        <dbReference type="EMBL" id="PGH58243.1"/>
    </source>
</evidence>
<accession>A0A2B8BL31</accession>
<protein>
    <submittedName>
        <fullName evidence="1">Uncharacterized protein</fullName>
    </submittedName>
</protein>
<sequence length="688" mass="71481">MTVRAQLHDGTVLEFPDGTPDAVVSATVKNVLSGSIGAQPAQPKATGDTLSSGLRGQIMQGLTLGMGDEFNAASRAFPGWVANLVMGNTPLSDVSKAFGFEDGQSELNKTYTDRLAAERADLAAYKDAHPVAALGGEALGSMVAAPAGALNAIRSGTEVALPMAKSGVRMVGDLLKNGATMGAISGAGNAEGGASDRMAGALTGAAVGGTLGVAVPAAISGGGRVLGWAGSALGLRNADKAAENKVLQALARDGVTPDQLPGRFTATDKPLGLLDVGGENTLGLARAAAGTPGTARQVAADMLEGRQAGQVARLGQDIRTNVAPQSYHDEAAALMAQREADAARLYPEAMSTKPVWSERLQQFLDDPITKSGLKDGVAIQRMEALARGEQFNPLDYAITGFNEAGDPILSNVPNMRTLNTVKKGLDNILEGYRDSTTGRLALDERGRAIDQVRRAFLGEVDSLNPDYAAARQAWAGPTQARDMMQRGRDFANMDAPDIAREVARMSDADKEFFRIGVAQSLRDRLFRDTAQPGQNAALRVSGEGLNEKLTAALGKDAADALLGRVKTEADMTGRRNFIRGGSQTANKQADAADMEIDNSVLANLLRGDLKGAAINAAGSAVRRASGLTPSTANSLAGLLYETDPTMNAFILSRLQHRLNSNMAAERPVAAGANAFARAAGVSLPGLLN</sequence>
<name>A0A2B8BL31_9PROT</name>
<keyword evidence="2" id="KW-1185">Reference proteome</keyword>
<gene>
    <name evidence="1" type="ORF">CRT60_09950</name>
</gene>